<protein>
    <submittedName>
        <fullName evidence="1">Uncharacterized protein</fullName>
    </submittedName>
</protein>
<accession>A0A369XN37</accession>
<gene>
    <name evidence="1" type="ORF">DVS81_20190</name>
</gene>
<organism evidence="1 2">
    <name type="scientific">Candidatus Accumulibacter meliphilus</name>
    <dbReference type="NCBI Taxonomy" id="2211374"/>
    <lineage>
        <taxon>Bacteria</taxon>
        <taxon>Pseudomonadati</taxon>
        <taxon>Pseudomonadota</taxon>
        <taxon>Betaproteobacteria</taxon>
        <taxon>Candidatus Accumulibacter</taxon>
    </lineage>
</organism>
<reference evidence="1 2" key="1">
    <citation type="submission" date="2018-05" db="EMBL/GenBank/DDBJ databases">
        <title>Integrated omic analyses show evidence that a Ca. Accumulibacter phosphatis strain performs denitrification under micro-aerobic conditions.</title>
        <authorList>
            <person name="Camejo P.Y."/>
            <person name="Katherine M.D."/>
            <person name="Daniel N.R."/>
        </authorList>
    </citation>
    <scope>NUCLEOTIDE SEQUENCE [LARGE SCALE GENOMIC DNA]</scope>
    <source>
        <strain evidence="1">UW-LDO-IC</strain>
    </source>
</reference>
<evidence type="ECO:0000313" key="2">
    <source>
        <dbReference type="Proteomes" id="UP000253831"/>
    </source>
</evidence>
<name>A0A369XN37_9PROT</name>
<dbReference type="AlphaFoldDB" id="A0A369XN37"/>
<proteinExistence type="predicted"/>
<sequence>MEESRMTPPAEKSPRPSGSATRFWKRVALTFAAVILFHAFFDIPGFFYDERGWDIPTDPVEKAAYDYAHSLKLPDSVPQEAPYFPFWWARIVALIPGAPSVDEAYFRHLCEHEAGDYVFKRVENVEGVFQLRPRKRIYGTPIDYDRYRLEEPTGVGSGDNNSFGWGTIADFVQPLRGVYEFLEQPSLEHFGTVVRYFRGRNDNPPNGYRNGVQAYSKEYGINRLPFVVVQEKDTQRRARYGFTWRGIKRPNERRYSIAAGEHLIVDLDTNEVLAVKRAFKVSGRDKNTSSGIWWGNALWCKGKEWEYTYLIREVLKPVPDLNQRFLQEFVSTDKYKPTPREKK</sequence>
<dbReference type="EMBL" id="QPGA01000088">
    <property type="protein sequence ID" value="RDE48788.1"/>
    <property type="molecule type" value="Genomic_DNA"/>
</dbReference>
<evidence type="ECO:0000313" key="1">
    <source>
        <dbReference type="EMBL" id="RDE48788.1"/>
    </source>
</evidence>
<comment type="caution">
    <text evidence="1">The sequence shown here is derived from an EMBL/GenBank/DDBJ whole genome shotgun (WGS) entry which is preliminary data.</text>
</comment>
<dbReference type="Proteomes" id="UP000253831">
    <property type="component" value="Unassembled WGS sequence"/>
</dbReference>